<evidence type="ECO:0008006" key="3">
    <source>
        <dbReference type="Google" id="ProtNLM"/>
    </source>
</evidence>
<dbReference type="RefSeq" id="WP_343795256.1">
    <property type="nucleotide sequence ID" value="NZ_BAAADJ010000001.1"/>
</dbReference>
<reference evidence="2" key="1">
    <citation type="journal article" date="2019" name="Int. J. Syst. Evol. Microbiol.">
        <title>The Global Catalogue of Microorganisms (GCM) 10K type strain sequencing project: providing services to taxonomists for standard genome sequencing and annotation.</title>
        <authorList>
            <consortium name="The Broad Institute Genomics Platform"/>
            <consortium name="The Broad Institute Genome Sequencing Center for Infectious Disease"/>
            <person name="Wu L."/>
            <person name="Ma J."/>
        </authorList>
    </citation>
    <scope>NUCLEOTIDE SEQUENCE [LARGE SCALE GENOMIC DNA]</scope>
    <source>
        <strain evidence="2">JCM 9731</strain>
    </source>
</reference>
<dbReference type="Proteomes" id="UP001500782">
    <property type="component" value="Unassembled WGS sequence"/>
</dbReference>
<protein>
    <recommendedName>
        <fullName evidence="3">Phage gp6-like head-tail connector protein</fullName>
    </recommendedName>
</protein>
<proteinExistence type="predicted"/>
<organism evidence="1 2">
    <name type="scientific">Bacillus carboniphilus</name>
    <dbReference type="NCBI Taxonomy" id="86663"/>
    <lineage>
        <taxon>Bacteria</taxon>
        <taxon>Bacillati</taxon>
        <taxon>Bacillota</taxon>
        <taxon>Bacilli</taxon>
        <taxon>Bacillales</taxon>
        <taxon>Bacillaceae</taxon>
        <taxon>Bacillus</taxon>
    </lineage>
</organism>
<sequence>MTDAELLVECKKGLDITQETTAFDGVLNQKLLAVKSYMLGAGVSESTISSNPLAVGVIVMGVGDLWGTSGGETKFSPAFHTLLTQLTYDSGVTS</sequence>
<comment type="caution">
    <text evidence="1">The sequence shown here is derived from an EMBL/GenBank/DDBJ whole genome shotgun (WGS) entry which is preliminary data.</text>
</comment>
<dbReference type="EMBL" id="BAAADJ010000001">
    <property type="protein sequence ID" value="GAA0313778.1"/>
    <property type="molecule type" value="Genomic_DNA"/>
</dbReference>
<gene>
    <name evidence="1" type="ORF">GCM10008967_00330</name>
</gene>
<evidence type="ECO:0000313" key="2">
    <source>
        <dbReference type="Proteomes" id="UP001500782"/>
    </source>
</evidence>
<name>A0ABP3FEC1_9BACI</name>
<keyword evidence="2" id="KW-1185">Reference proteome</keyword>
<evidence type="ECO:0000313" key="1">
    <source>
        <dbReference type="EMBL" id="GAA0313778.1"/>
    </source>
</evidence>
<accession>A0ABP3FEC1</accession>